<feature type="transmembrane region" description="Helical" evidence="7">
    <location>
        <begin position="85"/>
        <end position="103"/>
    </location>
</feature>
<feature type="transmembrane region" description="Helical" evidence="7">
    <location>
        <begin position="462"/>
        <end position="481"/>
    </location>
</feature>
<dbReference type="PROSITE" id="PS50850">
    <property type="entry name" value="MFS"/>
    <property type="match status" value="1"/>
</dbReference>
<feature type="transmembrane region" description="Helical" evidence="7">
    <location>
        <begin position="57"/>
        <end position="76"/>
    </location>
</feature>
<evidence type="ECO:0000256" key="4">
    <source>
        <dbReference type="ARBA" id="ARBA00022692"/>
    </source>
</evidence>
<feature type="transmembrane region" description="Helical" evidence="7">
    <location>
        <begin position="431"/>
        <end position="450"/>
    </location>
</feature>
<dbReference type="InterPro" id="IPR005828">
    <property type="entry name" value="MFS_sugar_transport-like"/>
</dbReference>
<evidence type="ECO:0000256" key="7">
    <source>
        <dbReference type="SAM" id="Phobius"/>
    </source>
</evidence>
<dbReference type="GO" id="GO:0016020">
    <property type="term" value="C:membrane"/>
    <property type="evidence" value="ECO:0007669"/>
    <property type="project" value="UniProtKB-SubCell"/>
</dbReference>
<dbReference type="Pfam" id="PF00083">
    <property type="entry name" value="Sugar_tr"/>
    <property type="match status" value="2"/>
</dbReference>
<protein>
    <recommendedName>
        <fullName evidence="8">Major facilitator superfamily (MFS) profile domain-containing protein</fullName>
    </recommendedName>
</protein>
<evidence type="ECO:0000313" key="9">
    <source>
        <dbReference type="EMBL" id="KIW19148.1"/>
    </source>
</evidence>
<comment type="similarity">
    <text evidence="2">Belongs to the major facilitator superfamily. Sugar transporter (TC 2.A.1.1) family.</text>
</comment>
<dbReference type="SUPFAM" id="SSF103473">
    <property type="entry name" value="MFS general substrate transporter"/>
    <property type="match status" value="2"/>
</dbReference>
<dbReference type="InterPro" id="IPR020846">
    <property type="entry name" value="MFS_dom"/>
</dbReference>
<keyword evidence="10" id="KW-1185">Reference proteome</keyword>
<evidence type="ECO:0000256" key="5">
    <source>
        <dbReference type="ARBA" id="ARBA00022989"/>
    </source>
</evidence>
<proteinExistence type="inferred from homology"/>
<dbReference type="PRINTS" id="PR00171">
    <property type="entry name" value="SUGRTRNSPORT"/>
</dbReference>
<dbReference type="InterPro" id="IPR003663">
    <property type="entry name" value="Sugar/inositol_transpt"/>
</dbReference>
<name>A0A0D2BJQ7_9EURO</name>
<dbReference type="Gene3D" id="1.20.1250.20">
    <property type="entry name" value="MFS general substrate transporter like domains"/>
    <property type="match status" value="2"/>
</dbReference>
<dbReference type="InterPro" id="IPR050360">
    <property type="entry name" value="MFS_Sugar_Transporters"/>
</dbReference>
<accession>A0A0D2BJQ7</accession>
<sequence length="543" mass="59983">MGLFPLQGRALTVAITMTCGFSFMLFGWDQGVFGGILNDPTFAKQFKNPNATIQGQIVSTYDIGCIIGAIISIYFGDKLGRRKSIAMSCAFVIVGGLLQASSFSLAHMIVGRVIAGLGIGQSTAVVPMWQAETSKAEHRGKLVALQMVMVIFGIDLTSWINLGMTYVYSNEVSWRFPIAMQCFWAFVTLGMLACTVESPRWLCYKERHAEAQVVLARLAAKDREDPSVKIELKIISDAIAAERAGGAVGWREVFSGGEQQNFRRIVLGAGTSVFQQMGGINVVSIRDTQLIPSPVFVPDVCRFLGRNTDSNPAKNGQVVYYFPVILTKSFGFSNRLALILSAIDFISLCVWGSVIMLLIDRFGRVPLMLFGSIGCGTCFTLTTIGLGIGTKASYAMAVSFMFGYHLFYGLSYLAIPFLYPSEINSSRMRSIGNSAAMVTNWVFVYVVVIMTPSAISNISWRFYIIFAVLNFAWFPIVWLFYVETKGLSLEEVDRMFKTKYHAGKSMSYKEAARLAKEETEELKKQEVEGADKAVVAEVEIEEK</sequence>
<feature type="domain" description="Major facilitator superfamily (MFS) profile" evidence="8">
    <location>
        <begin position="15"/>
        <end position="485"/>
    </location>
</feature>
<keyword evidence="4 7" id="KW-0812">Transmembrane</keyword>
<evidence type="ECO:0000256" key="6">
    <source>
        <dbReference type="ARBA" id="ARBA00023136"/>
    </source>
</evidence>
<dbReference type="OrthoDB" id="6133115at2759"/>
<feature type="transmembrane region" description="Helical" evidence="7">
    <location>
        <begin position="400"/>
        <end position="419"/>
    </location>
</feature>
<dbReference type="EMBL" id="KN847493">
    <property type="protein sequence ID" value="KIW19148.1"/>
    <property type="molecule type" value="Genomic_DNA"/>
</dbReference>
<evidence type="ECO:0000256" key="3">
    <source>
        <dbReference type="ARBA" id="ARBA00022448"/>
    </source>
</evidence>
<dbReference type="RefSeq" id="XP_016239364.1">
    <property type="nucleotide sequence ID" value="XM_016377794.1"/>
</dbReference>
<keyword evidence="5 7" id="KW-1133">Transmembrane helix</keyword>
<evidence type="ECO:0000259" key="8">
    <source>
        <dbReference type="PROSITE" id="PS50850"/>
    </source>
</evidence>
<dbReference type="VEuPathDB" id="FungiDB:PV08_03440"/>
<dbReference type="GeneID" id="27330523"/>
<dbReference type="Proteomes" id="UP000053328">
    <property type="component" value="Unassembled WGS sequence"/>
</dbReference>
<feature type="transmembrane region" description="Helical" evidence="7">
    <location>
        <begin position="336"/>
        <end position="359"/>
    </location>
</feature>
<evidence type="ECO:0000313" key="10">
    <source>
        <dbReference type="Proteomes" id="UP000053328"/>
    </source>
</evidence>
<feature type="transmembrane region" description="Helical" evidence="7">
    <location>
        <begin position="109"/>
        <end position="130"/>
    </location>
</feature>
<feature type="transmembrane region" description="Helical" evidence="7">
    <location>
        <begin position="12"/>
        <end position="37"/>
    </location>
</feature>
<feature type="transmembrane region" description="Helical" evidence="7">
    <location>
        <begin position="142"/>
        <end position="162"/>
    </location>
</feature>
<comment type="subcellular location">
    <subcellularLocation>
        <location evidence="1">Membrane</location>
        <topology evidence="1">Multi-pass membrane protein</topology>
    </subcellularLocation>
</comment>
<reference evidence="9 10" key="1">
    <citation type="submission" date="2015-01" db="EMBL/GenBank/DDBJ databases">
        <title>The Genome Sequence of Exophiala spinifera CBS89968.</title>
        <authorList>
            <consortium name="The Broad Institute Genomics Platform"/>
            <person name="Cuomo C."/>
            <person name="de Hoog S."/>
            <person name="Gorbushina A."/>
            <person name="Stielow B."/>
            <person name="Teixiera M."/>
            <person name="Abouelleil A."/>
            <person name="Chapman S.B."/>
            <person name="Priest M."/>
            <person name="Young S.K."/>
            <person name="Wortman J."/>
            <person name="Nusbaum C."/>
            <person name="Birren B."/>
        </authorList>
    </citation>
    <scope>NUCLEOTIDE SEQUENCE [LARGE SCALE GENOMIC DNA]</scope>
    <source>
        <strain evidence="9 10">CBS 89968</strain>
    </source>
</reference>
<dbReference type="PANTHER" id="PTHR48022">
    <property type="entry name" value="PLASTIDIC GLUCOSE TRANSPORTER 4"/>
    <property type="match status" value="1"/>
</dbReference>
<dbReference type="PANTHER" id="PTHR48022:SF28">
    <property type="entry name" value="MAJOR FACILITATOR SUPERFAMILY (MFS) PROFILE DOMAIN-CONTAINING PROTEIN-RELATED"/>
    <property type="match status" value="1"/>
</dbReference>
<evidence type="ECO:0000256" key="1">
    <source>
        <dbReference type="ARBA" id="ARBA00004141"/>
    </source>
</evidence>
<dbReference type="InterPro" id="IPR036259">
    <property type="entry name" value="MFS_trans_sf"/>
</dbReference>
<keyword evidence="6 7" id="KW-0472">Membrane</keyword>
<dbReference type="AlphaFoldDB" id="A0A0D2BJQ7"/>
<gene>
    <name evidence="9" type="ORF">PV08_03440</name>
</gene>
<dbReference type="HOGENOM" id="CLU_001265_30_3_1"/>
<evidence type="ECO:0000256" key="2">
    <source>
        <dbReference type="ARBA" id="ARBA00010992"/>
    </source>
</evidence>
<dbReference type="GO" id="GO:0005351">
    <property type="term" value="F:carbohydrate:proton symporter activity"/>
    <property type="evidence" value="ECO:0007669"/>
    <property type="project" value="TreeGrafter"/>
</dbReference>
<feature type="transmembrane region" description="Helical" evidence="7">
    <location>
        <begin position="365"/>
        <end position="388"/>
    </location>
</feature>
<keyword evidence="3" id="KW-0813">Transport</keyword>
<feature type="transmembrane region" description="Helical" evidence="7">
    <location>
        <begin position="174"/>
        <end position="196"/>
    </location>
</feature>
<organism evidence="9 10">
    <name type="scientific">Exophiala spinifera</name>
    <dbReference type="NCBI Taxonomy" id="91928"/>
    <lineage>
        <taxon>Eukaryota</taxon>
        <taxon>Fungi</taxon>
        <taxon>Dikarya</taxon>
        <taxon>Ascomycota</taxon>
        <taxon>Pezizomycotina</taxon>
        <taxon>Eurotiomycetes</taxon>
        <taxon>Chaetothyriomycetidae</taxon>
        <taxon>Chaetothyriales</taxon>
        <taxon>Herpotrichiellaceae</taxon>
        <taxon>Exophiala</taxon>
    </lineage>
</organism>